<dbReference type="SMART" id="SM00793">
    <property type="entry name" value="AgrB"/>
    <property type="match status" value="1"/>
</dbReference>
<feature type="transmembrane region" description="Helical" evidence="8">
    <location>
        <begin position="30"/>
        <end position="63"/>
    </location>
</feature>
<evidence type="ECO:0000256" key="6">
    <source>
        <dbReference type="ARBA" id="ARBA00022989"/>
    </source>
</evidence>
<feature type="transmembrane region" description="Helical" evidence="8">
    <location>
        <begin position="140"/>
        <end position="157"/>
    </location>
</feature>
<feature type="transmembrane region" description="Helical" evidence="8">
    <location>
        <begin position="163"/>
        <end position="178"/>
    </location>
</feature>
<keyword evidence="7 8" id="KW-0472">Membrane</keyword>
<keyword evidence="3" id="KW-0645">Protease</keyword>
<comment type="caution">
    <text evidence="9">The sequence shown here is derived from an EMBL/GenBank/DDBJ whole genome shotgun (WGS) entry which is preliminary data.</text>
</comment>
<dbReference type="EMBL" id="DVIQ01000060">
    <property type="protein sequence ID" value="HIS31897.1"/>
    <property type="molecule type" value="Genomic_DNA"/>
</dbReference>
<evidence type="ECO:0000256" key="3">
    <source>
        <dbReference type="ARBA" id="ARBA00022670"/>
    </source>
</evidence>
<feature type="transmembrane region" description="Helical" evidence="8">
    <location>
        <begin position="101"/>
        <end position="119"/>
    </location>
</feature>
<evidence type="ECO:0000256" key="2">
    <source>
        <dbReference type="ARBA" id="ARBA00022654"/>
    </source>
</evidence>
<evidence type="ECO:0000313" key="9">
    <source>
        <dbReference type="EMBL" id="HIS31897.1"/>
    </source>
</evidence>
<keyword evidence="4 8" id="KW-0812">Transmembrane</keyword>
<accession>A0A9D1ETP8</accession>
<reference evidence="9" key="2">
    <citation type="journal article" date="2021" name="PeerJ">
        <title>Extensive microbial diversity within the chicken gut microbiome revealed by metagenomics and culture.</title>
        <authorList>
            <person name="Gilroy R."/>
            <person name="Ravi A."/>
            <person name="Getino M."/>
            <person name="Pursley I."/>
            <person name="Horton D.L."/>
            <person name="Alikhan N.F."/>
            <person name="Baker D."/>
            <person name="Gharbi K."/>
            <person name="Hall N."/>
            <person name="Watson M."/>
            <person name="Adriaenssens E.M."/>
            <person name="Foster-Nyarko E."/>
            <person name="Jarju S."/>
            <person name="Secka A."/>
            <person name="Antonio M."/>
            <person name="Oren A."/>
            <person name="Chaudhuri R.R."/>
            <person name="La Ragione R."/>
            <person name="Hildebrand F."/>
            <person name="Pallen M.J."/>
        </authorList>
    </citation>
    <scope>NUCLEOTIDE SEQUENCE</scope>
    <source>
        <strain evidence="9">CHK190-19873</strain>
    </source>
</reference>
<sequence length="189" mass="20828">MKQTLEHALWRIASNPEDYQILCYGLEQCFFYAVYFLSAIVCGLLWGEVPFVLLLYCGLFLLRPYGGGYHADTKAGCFCISTAVLHFAAAGKSFLFLPSPAVFFLCACSLLILWFWGPVENPIHPLKSEERRKYAKKGRLLACTYALLAVAGVFFQGRVLCEAAASALILTAISMAAGKKKYAKGGRSD</sequence>
<reference evidence="9" key="1">
    <citation type="submission" date="2020-10" db="EMBL/GenBank/DDBJ databases">
        <authorList>
            <person name="Gilroy R."/>
        </authorList>
    </citation>
    <scope>NUCLEOTIDE SEQUENCE</scope>
    <source>
        <strain evidence="9">CHK190-19873</strain>
    </source>
</reference>
<keyword evidence="5" id="KW-0378">Hydrolase</keyword>
<dbReference type="GO" id="GO:0008233">
    <property type="term" value="F:peptidase activity"/>
    <property type="evidence" value="ECO:0007669"/>
    <property type="project" value="UniProtKB-KW"/>
</dbReference>
<evidence type="ECO:0000313" key="10">
    <source>
        <dbReference type="Proteomes" id="UP000823935"/>
    </source>
</evidence>
<dbReference type="GO" id="GO:0009372">
    <property type="term" value="P:quorum sensing"/>
    <property type="evidence" value="ECO:0007669"/>
    <property type="project" value="UniProtKB-KW"/>
</dbReference>
<proteinExistence type="predicted"/>
<evidence type="ECO:0000256" key="5">
    <source>
        <dbReference type="ARBA" id="ARBA00022801"/>
    </source>
</evidence>
<dbReference type="Pfam" id="PF04647">
    <property type="entry name" value="AgrB"/>
    <property type="match status" value="1"/>
</dbReference>
<keyword evidence="1" id="KW-1003">Cell membrane</keyword>
<evidence type="ECO:0000256" key="1">
    <source>
        <dbReference type="ARBA" id="ARBA00022475"/>
    </source>
</evidence>
<keyword evidence="6 8" id="KW-1133">Transmembrane helix</keyword>
<evidence type="ECO:0000256" key="8">
    <source>
        <dbReference type="SAM" id="Phobius"/>
    </source>
</evidence>
<gene>
    <name evidence="9" type="ORF">IAB44_10185</name>
</gene>
<dbReference type="GO" id="GO:0016020">
    <property type="term" value="C:membrane"/>
    <property type="evidence" value="ECO:0007669"/>
    <property type="project" value="InterPro"/>
</dbReference>
<dbReference type="GO" id="GO:0006508">
    <property type="term" value="P:proteolysis"/>
    <property type="evidence" value="ECO:0007669"/>
    <property type="project" value="UniProtKB-KW"/>
</dbReference>
<dbReference type="Proteomes" id="UP000823935">
    <property type="component" value="Unassembled WGS sequence"/>
</dbReference>
<evidence type="ECO:0000256" key="7">
    <source>
        <dbReference type="ARBA" id="ARBA00023136"/>
    </source>
</evidence>
<protein>
    <submittedName>
        <fullName evidence="9">Accessory gene regulator B family protein</fullName>
    </submittedName>
</protein>
<dbReference type="InterPro" id="IPR006741">
    <property type="entry name" value="AgrB"/>
</dbReference>
<evidence type="ECO:0000256" key="4">
    <source>
        <dbReference type="ARBA" id="ARBA00022692"/>
    </source>
</evidence>
<keyword evidence="2" id="KW-0673">Quorum sensing</keyword>
<organism evidence="9 10">
    <name type="scientific">Candidatus Limivivens intestinipullorum</name>
    <dbReference type="NCBI Taxonomy" id="2840858"/>
    <lineage>
        <taxon>Bacteria</taxon>
        <taxon>Bacillati</taxon>
        <taxon>Bacillota</taxon>
        <taxon>Clostridia</taxon>
        <taxon>Lachnospirales</taxon>
        <taxon>Lachnospiraceae</taxon>
        <taxon>Lachnospiraceae incertae sedis</taxon>
        <taxon>Candidatus Limivivens</taxon>
    </lineage>
</organism>
<name>A0A9D1ETP8_9FIRM</name>
<dbReference type="AlphaFoldDB" id="A0A9D1ETP8"/>